<dbReference type="GO" id="GO:0015288">
    <property type="term" value="F:porin activity"/>
    <property type="evidence" value="ECO:0007669"/>
    <property type="project" value="TreeGrafter"/>
</dbReference>
<organism evidence="3 4">
    <name type="scientific">Budvicia aquatica</name>
    <dbReference type="NCBI Taxonomy" id="82979"/>
    <lineage>
        <taxon>Bacteria</taxon>
        <taxon>Pseudomonadati</taxon>
        <taxon>Pseudomonadota</taxon>
        <taxon>Gammaproteobacteria</taxon>
        <taxon>Enterobacterales</taxon>
        <taxon>Budviciaceae</taxon>
        <taxon>Budvicia</taxon>
    </lineage>
</organism>
<dbReference type="PANTHER" id="PTHR38105:SF5">
    <property type="entry name" value="OUTER MEMBRANE PROTEIN"/>
    <property type="match status" value="1"/>
</dbReference>
<evidence type="ECO:0000256" key="2">
    <source>
        <dbReference type="SAM" id="SignalP"/>
    </source>
</evidence>
<evidence type="ECO:0008006" key="5">
    <source>
        <dbReference type="Google" id="ProtNLM"/>
    </source>
</evidence>
<dbReference type="EMBL" id="PDDX01000001">
    <property type="protein sequence ID" value="PHI28162.1"/>
    <property type="molecule type" value="Genomic_DNA"/>
</dbReference>
<dbReference type="SUPFAM" id="SSF56935">
    <property type="entry name" value="Porins"/>
    <property type="match status" value="1"/>
</dbReference>
<dbReference type="Pfam" id="PF06178">
    <property type="entry name" value="KdgM"/>
    <property type="match status" value="1"/>
</dbReference>
<reference evidence="4" key="1">
    <citation type="submission" date="2017-09" db="EMBL/GenBank/DDBJ databases">
        <title>FDA dAtabase for Regulatory Grade micrObial Sequences (FDA-ARGOS): Supporting development and validation of Infectious Disease Dx tests.</title>
        <authorList>
            <person name="Minogue T."/>
            <person name="Wolcott M."/>
            <person name="Wasieloski L."/>
            <person name="Aguilar W."/>
            <person name="Moore D."/>
            <person name="Tallon L."/>
            <person name="Sadzewicz L."/>
            <person name="Ott S."/>
            <person name="Zhao X."/>
            <person name="Nagaraj S."/>
            <person name="Vavikolanu K."/>
            <person name="Aluvathingal J."/>
            <person name="Nadendla S."/>
            <person name="Sichtig H."/>
        </authorList>
    </citation>
    <scope>NUCLEOTIDE SEQUENCE [LARGE SCALE GENOMIC DNA]</scope>
    <source>
        <strain evidence="4">FDAARGOS_387</strain>
    </source>
</reference>
<dbReference type="OrthoDB" id="5817226at2"/>
<comment type="caution">
    <text evidence="3">The sequence shown here is derived from an EMBL/GenBank/DDBJ whole genome shotgun (WGS) entry which is preliminary data.</text>
</comment>
<evidence type="ECO:0000313" key="3">
    <source>
        <dbReference type="EMBL" id="PHI28162.1"/>
    </source>
</evidence>
<name>A0A2C6DIL3_9GAMM</name>
<evidence type="ECO:0000313" key="4">
    <source>
        <dbReference type="Proteomes" id="UP000224974"/>
    </source>
</evidence>
<dbReference type="GO" id="GO:0015772">
    <property type="term" value="P:oligosaccharide transport"/>
    <property type="evidence" value="ECO:0007669"/>
    <property type="project" value="TreeGrafter"/>
</dbReference>
<dbReference type="GO" id="GO:0009279">
    <property type="term" value="C:cell outer membrane"/>
    <property type="evidence" value="ECO:0007669"/>
    <property type="project" value="TreeGrafter"/>
</dbReference>
<gene>
    <name evidence="3" type="ORF">CRN84_01795</name>
</gene>
<dbReference type="Gene3D" id="2.40.160.40">
    <property type="entry name" value="monomeric porin ompg"/>
    <property type="match status" value="1"/>
</dbReference>
<dbReference type="InterPro" id="IPR053713">
    <property type="entry name" value="Bact_OM_Channel_sf"/>
</dbReference>
<dbReference type="STRING" id="1111728.GCA_000427805_02666"/>
<keyword evidence="4" id="KW-1185">Reference proteome</keyword>
<feature type="signal peptide" evidence="2">
    <location>
        <begin position="1"/>
        <end position="22"/>
    </location>
</feature>
<keyword evidence="1 2" id="KW-0732">Signal</keyword>
<sequence>MNTSIKYIIASACLFSATSAMANDHKTTIEYRHDYRDGVKKHGDRVKVFLDTGQNIGFELDARYNNEDDGMYNHMTMNGSEFTAFYYDKINANTNWLAGTSLDFTKEGLVYIPFVRLNYQFDNGIRLQGRYKWKVWDYDVNGVDGTPYRSKIQQFDTFVGYRYHDWNFQYQFDIFREMESNGLPLYDDKKWDYQHNVVVTYSLNKNWRPFVEVGNIKESRYTDERQTRYRVGIKYTW</sequence>
<feature type="chain" id="PRO_5012067153" description="Oligogalacturonate-specific porin kdgM" evidence="2">
    <location>
        <begin position="23"/>
        <end position="237"/>
    </location>
</feature>
<dbReference type="InterPro" id="IPR009331">
    <property type="entry name" value="Oligogalacturonate-sp_porin"/>
</dbReference>
<dbReference type="PANTHER" id="PTHR38105">
    <property type="entry name" value="OUTER MEMBRANE PROTEIN-RELATED-RELATED"/>
    <property type="match status" value="1"/>
</dbReference>
<protein>
    <recommendedName>
        <fullName evidence="5">Oligogalacturonate-specific porin kdgM</fullName>
    </recommendedName>
</protein>
<dbReference type="Proteomes" id="UP000224974">
    <property type="component" value="Unassembled WGS sequence"/>
</dbReference>
<evidence type="ECO:0000256" key="1">
    <source>
        <dbReference type="ARBA" id="ARBA00022729"/>
    </source>
</evidence>
<accession>A0A2C6DIL3</accession>
<proteinExistence type="predicted"/>
<dbReference type="AlphaFoldDB" id="A0A2C6DIL3"/>